<name>X0YQ41_9ZZZZ</name>
<comment type="caution">
    <text evidence="1">The sequence shown here is derived from an EMBL/GenBank/DDBJ whole genome shotgun (WGS) entry which is preliminary data.</text>
</comment>
<sequence length="234" mass="27156">MGVITISRGSYSKGKEIAEKLAQKLEYDCISREILLQASEQFNVKEAKLIRALHDAPSFFDRFKYGKEKFSAFIHEVFLGHIQKDNVIYHGLAGHYFARGIPNVLKVRINATIEDRVKEEMKRENISEEEARYLLIKDDEERRKWGISLYGIDTKYCELYDVVLRIDSLKVNDAVEILFDSAKRPCFQTTPESQMILKDRFLAAKAYSVIVHKFPKAKVDHEAYSWFGVYLICS</sequence>
<dbReference type="Pfam" id="PF13189">
    <property type="entry name" value="Cytidylate_kin2"/>
    <property type="match status" value="1"/>
</dbReference>
<proteinExistence type="predicted"/>
<dbReference type="EMBL" id="BART01007468">
    <property type="protein sequence ID" value="GAG58384.1"/>
    <property type="molecule type" value="Genomic_DNA"/>
</dbReference>
<dbReference type="AlphaFoldDB" id="X0YQ41"/>
<protein>
    <recommendedName>
        <fullName evidence="2">Histidine kinase</fullName>
    </recommendedName>
</protein>
<dbReference type="Gene3D" id="3.40.50.300">
    <property type="entry name" value="P-loop containing nucleotide triphosphate hydrolases"/>
    <property type="match status" value="1"/>
</dbReference>
<reference evidence="1" key="1">
    <citation type="journal article" date="2014" name="Front. Microbiol.">
        <title>High frequency of phylogenetically diverse reductive dehalogenase-homologous genes in deep subseafloor sedimentary metagenomes.</title>
        <authorList>
            <person name="Kawai M."/>
            <person name="Futagami T."/>
            <person name="Toyoda A."/>
            <person name="Takaki Y."/>
            <person name="Nishi S."/>
            <person name="Hori S."/>
            <person name="Arai W."/>
            <person name="Tsubouchi T."/>
            <person name="Morono Y."/>
            <person name="Uchiyama I."/>
            <person name="Ito T."/>
            <person name="Fujiyama A."/>
            <person name="Inagaki F."/>
            <person name="Takami H."/>
        </authorList>
    </citation>
    <scope>NUCLEOTIDE SEQUENCE</scope>
    <source>
        <strain evidence="1">Expedition CK06-06</strain>
    </source>
</reference>
<gene>
    <name evidence="1" type="ORF">S01H4_16997</name>
</gene>
<evidence type="ECO:0008006" key="2">
    <source>
        <dbReference type="Google" id="ProtNLM"/>
    </source>
</evidence>
<evidence type="ECO:0000313" key="1">
    <source>
        <dbReference type="EMBL" id="GAG58384.1"/>
    </source>
</evidence>
<accession>X0YQ41</accession>
<dbReference type="InterPro" id="IPR027417">
    <property type="entry name" value="P-loop_NTPase"/>
</dbReference>
<organism evidence="1">
    <name type="scientific">marine sediment metagenome</name>
    <dbReference type="NCBI Taxonomy" id="412755"/>
    <lineage>
        <taxon>unclassified sequences</taxon>
        <taxon>metagenomes</taxon>
        <taxon>ecological metagenomes</taxon>
    </lineage>
</organism>